<reference evidence="1 2" key="1">
    <citation type="journal article" date="2015" name="Genome Biol. Evol.">
        <title>Phylogenomic analyses indicate that early fungi evolved digesting cell walls of algal ancestors of land plants.</title>
        <authorList>
            <person name="Chang Y."/>
            <person name="Wang S."/>
            <person name="Sekimoto S."/>
            <person name="Aerts A.L."/>
            <person name="Choi C."/>
            <person name="Clum A."/>
            <person name="LaButti K.M."/>
            <person name="Lindquist E.A."/>
            <person name="Yee Ngan C."/>
            <person name="Ohm R.A."/>
            <person name="Salamov A.A."/>
            <person name="Grigoriev I.V."/>
            <person name="Spatafora J.W."/>
            <person name="Berbee M.L."/>
        </authorList>
    </citation>
    <scope>NUCLEOTIDE SEQUENCE [LARGE SCALE GENOMIC DNA]</scope>
    <source>
        <strain evidence="1 2">JEL478</strain>
    </source>
</reference>
<evidence type="ECO:0000313" key="1">
    <source>
        <dbReference type="EMBL" id="KXS09912.1"/>
    </source>
</evidence>
<sequence length="166" mass="15751">MLSSSFVPMFSTRAYTVPTITGSSSQPTCSISTDCANNATCYACGFGNYCGATWQIACNYQGSETITATPVAGATGAPAGNASVTATATSAVAVATSGGSAAATASATSTTASGTTTAPATGTASVTAAAVATATTTKSGGAGARLAGPWAVPMLVVVAGFFAACV</sequence>
<gene>
    <name evidence="1" type="ORF">M427DRAFT_202803</name>
</gene>
<proteinExistence type="predicted"/>
<evidence type="ECO:0000313" key="2">
    <source>
        <dbReference type="Proteomes" id="UP000070544"/>
    </source>
</evidence>
<dbReference type="EMBL" id="KQ965844">
    <property type="protein sequence ID" value="KXS09912.1"/>
    <property type="molecule type" value="Genomic_DNA"/>
</dbReference>
<protein>
    <submittedName>
        <fullName evidence="1">Uncharacterized protein</fullName>
    </submittedName>
</protein>
<dbReference type="Proteomes" id="UP000070544">
    <property type="component" value="Unassembled WGS sequence"/>
</dbReference>
<name>A0A138ZZH4_GONPJ</name>
<keyword evidence="2" id="KW-1185">Reference proteome</keyword>
<accession>A0A138ZZH4</accession>
<dbReference type="AlphaFoldDB" id="A0A138ZZH4"/>
<organism evidence="1 2">
    <name type="scientific">Gonapodya prolifera (strain JEL478)</name>
    <name type="common">Monoblepharis prolifera</name>
    <dbReference type="NCBI Taxonomy" id="1344416"/>
    <lineage>
        <taxon>Eukaryota</taxon>
        <taxon>Fungi</taxon>
        <taxon>Fungi incertae sedis</taxon>
        <taxon>Chytridiomycota</taxon>
        <taxon>Chytridiomycota incertae sedis</taxon>
        <taxon>Monoblepharidomycetes</taxon>
        <taxon>Monoblepharidales</taxon>
        <taxon>Gonapodyaceae</taxon>
        <taxon>Gonapodya</taxon>
    </lineage>
</organism>